<reference evidence="1 2" key="1">
    <citation type="journal article" date="2016" name="Int. J. Syst. Evol. Microbiol.">
        <title>Acidipila dinghuensis sp. nov., an acidobacterium isolated from forest soil.</title>
        <authorList>
            <person name="Jiang Y.W."/>
            <person name="Wang J."/>
            <person name="Chen M.H."/>
            <person name="Lv Y.Y."/>
            <person name="Qiu L.H."/>
        </authorList>
    </citation>
    <scope>NUCLEOTIDE SEQUENCE [LARGE SCALE GENOMIC DNA]</scope>
    <source>
        <strain evidence="1 2">DHOF10</strain>
    </source>
</reference>
<dbReference type="Proteomes" id="UP000290253">
    <property type="component" value="Unassembled WGS sequence"/>
</dbReference>
<name>A0A4Q1S982_9BACT</name>
<proteinExistence type="predicted"/>
<evidence type="ECO:0000313" key="2">
    <source>
        <dbReference type="Proteomes" id="UP000290253"/>
    </source>
</evidence>
<accession>A0A4Q1S982</accession>
<sequence>MKSLFFVFVLSLPLLGQQAVQLSLAPIRAEAKMAFTAEMDRAAKGDCPNQVTSAEIDACYKTALLQSRSNLNAFRSAIRMSIQARERLFPPLMLKDFEASEQAWDRYSATQTQVTADMVDNPEDKSSSAAATEIGLIRSHLRDLDKIYNILLHNNCGACLADQ</sequence>
<dbReference type="EMBL" id="SDMK01000005">
    <property type="protein sequence ID" value="RXS93246.1"/>
    <property type="molecule type" value="Genomic_DNA"/>
</dbReference>
<organism evidence="1 2">
    <name type="scientific">Silvibacterium dinghuense</name>
    <dbReference type="NCBI Taxonomy" id="1560006"/>
    <lineage>
        <taxon>Bacteria</taxon>
        <taxon>Pseudomonadati</taxon>
        <taxon>Acidobacteriota</taxon>
        <taxon>Terriglobia</taxon>
        <taxon>Terriglobales</taxon>
        <taxon>Acidobacteriaceae</taxon>
        <taxon>Silvibacterium</taxon>
    </lineage>
</organism>
<comment type="caution">
    <text evidence="1">The sequence shown here is derived from an EMBL/GenBank/DDBJ whole genome shotgun (WGS) entry which is preliminary data.</text>
</comment>
<dbReference type="RefSeq" id="WP_129209788.1">
    <property type="nucleotide sequence ID" value="NZ_BMGU01000002.1"/>
</dbReference>
<evidence type="ECO:0000313" key="1">
    <source>
        <dbReference type="EMBL" id="RXS93246.1"/>
    </source>
</evidence>
<dbReference type="AlphaFoldDB" id="A0A4Q1S982"/>
<protein>
    <recommendedName>
        <fullName evidence="3">Lysozyme inhibitor LprI N-terminal domain-containing protein</fullName>
    </recommendedName>
</protein>
<evidence type="ECO:0008006" key="3">
    <source>
        <dbReference type="Google" id="ProtNLM"/>
    </source>
</evidence>
<keyword evidence="2" id="KW-1185">Reference proteome</keyword>
<gene>
    <name evidence="1" type="ORF">ESZ00_17935</name>
</gene>
<dbReference type="Gene3D" id="1.20.1270.180">
    <property type="match status" value="1"/>
</dbReference>